<evidence type="ECO:0000256" key="14">
    <source>
        <dbReference type="SAM" id="MobiDB-lite"/>
    </source>
</evidence>
<feature type="region of interest" description="Disordered" evidence="14">
    <location>
        <begin position="91"/>
        <end position="113"/>
    </location>
</feature>
<comment type="similarity">
    <text evidence="13">Belongs to the LpxK family.</text>
</comment>
<organism evidence="16 17">
    <name type="scientific">Telluria aromaticivorans</name>
    <dbReference type="NCBI Taxonomy" id="2725995"/>
    <lineage>
        <taxon>Bacteria</taxon>
        <taxon>Pseudomonadati</taxon>
        <taxon>Pseudomonadota</taxon>
        <taxon>Betaproteobacteria</taxon>
        <taxon>Burkholderiales</taxon>
        <taxon>Oxalobacteraceae</taxon>
        <taxon>Telluria group</taxon>
        <taxon>Telluria</taxon>
    </lineage>
</organism>
<keyword evidence="7 13" id="KW-0808">Transferase</keyword>
<dbReference type="RefSeq" id="WP_171084774.1">
    <property type="nucleotide sequence ID" value="NZ_JABAIV010000003.1"/>
</dbReference>
<dbReference type="UniPathway" id="UPA00359">
    <property type="reaction ID" value="UER00482"/>
</dbReference>
<comment type="pathway">
    <text evidence="2 13">Glycolipid biosynthesis; lipid IV(A) biosynthesis; lipid IV(A) from (3R)-3-hydroxytetradecanoyl-[acyl-carrier-protein] and UDP-N-acetyl-alpha-D-glucosamine: step 6/6.</text>
</comment>
<keyword evidence="17" id="KW-1185">Reference proteome</keyword>
<dbReference type="GO" id="GO:0009245">
    <property type="term" value="P:lipid A biosynthetic process"/>
    <property type="evidence" value="ECO:0007669"/>
    <property type="project" value="UniProtKB-UniRule"/>
</dbReference>
<evidence type="ECO:0000256" key="12">
    <source>
        <dbReference type="ARBA" id="ARBA00029757"/>
    </source>
</evidence>
<dbReference type="SUPFAM" id="SSF52540">
    <property type="entry name" value="P-loop containing nucleoside triphosphate hydrolases"/>
    <property type="match status" value="1"/>
</dbReference>
<dbReference type="EC" id="2.7.1.130" evidence="3 13"/>
<dbReference type="Proteomes" id="UP000533905">
    <property type="component" value="Unassembled WGS sequence"/>
</dbReference>
<dbReference type="NCBIfam" id="TIGR00682">
    <property type="entry name" value="lpxK"/>
    <property type="match status" value="1"/>
</dbReference>
<evidence type="ECO:0000256" key="9">
    <source>
        <dbReference type="ARBA" id="ARBA00022777"/>
    </source>
</evidence>
<dbReference type="GO" id="GO:0005886">
    <property type="term" value="C:plasma membrane"/>
    <property type="evidence" value="ECO:0007669"/>
    <property type="project" value="TreeGrafter"/>
</dbReference>
<gene>
    <name evidence="13" type="primary">lpxK</name>
    <name evidence="16" type="ORF">HGB41_12590</name>
</gene>
<evidence type="ECO:0000256" key="10">
    <source>
        <dbReference type="ARBA" id="ARBA00022840"/>
    </source>
</evidence>
<feature type="binding site" evidence="13">
    <location>
        <begin position="63"/>
        <end position="70"/>
    </location>
    <ligand>
        <name>ATP</name>
        <dbReference type="ChEBI" id="CHEBI:30616"/>
    </ligand>
</feature>
<keyword evidence="6 13" id="KW-0441">Lipid A biosynthesis</keyword>
<evidence type="ECO:0000256" key="4">
    <source>
        <dbReference type="ARBA" id="ARBA00016436"/>
    </source>
</evidence>
<evidence type="ECO:0000313" key="16">
    <source>
        <dbReference type="EMBL" id="NNG23831.1"/>
    </source>
</evidence>
<reference evidence="16 17" key="1">
    <citation type="submission" date="2020-04" db="EMBL/GenBank/DDBJ databases">
        <title>Massilia sp. nov., a cold adapted bacteria isolated from Arctic soil.</title>
        <authorList>
            <person name="Son J."/>
            <person name="Ka J.-O."/>
        </authorList>
    </citation>
    <scope>NUCLEOTIDE SEQUENCE [LARGE SCALE GENOMIC DNA]</scope>
    <source>
        <strain evidence="16 17">ML15P13</strain>
    </source>
</reference>
<keyword evidence="9 13" id="KW-0418">Kinase</keyword>
<protein>
    <recommendedName>
        <fullName evidence="4 13">Tetraacyldisaccharide 4'-kinase</fullName>
        <ecNumber evidence="3 13">2.7.1.130</ecNumber>
    </recommendedName>
    <alternativeName>
        <fullName evidence="12 13">Lipid A 4'-kinase</fullName>
    </alternativeName>
</protein>
<keyword evidence="15" id="KW-1133">Transmembrane helix</keyword>
<dbReference type="GO" id="GO:0009244">
    <property type="term" value="P:lipopolysaccharide core region biosynthetic process"/>
    <property type="evidence" value="ECO:0007669"/>
    <property type="project" value="TreeGrafter"/>
</dbReference>
<evidence type="ECO:0000256" key="5">
    <source>
        <dbReference type="ARBA" id="ARBA00022516"/>
    </source>
</evidence>
<sequence length="343" mass="36659">MALPSIESTLTRAWLRRGPLALALLPLALVFRLLAAVRALLYRLGLKQSERLPVPVIVVGNIFIGGTGKTPLTIWLAEALRAAGLRPGVISRGHGGAESSPREVTPRSDPREVGDEPLLIAARAGCPVVVGRKRAEAGRALLAAHPEVDVLITDDGLQHYALARDIEIVLFDGRGVGNGWLLPAGPLREPPSRRRDFTVINAPAIAPALAAAVGGQPFQMQLAGEFAEPLARPGERLPLAQLAGKRIVAAAGIGNPGRFFAMLRGAGLTVGELPLPDHHDFLDRPFDTVDADVILITEKDAVKCRQLDNLKDDPRLWVVPVTARIDPALAEQIVEKCRGRSTA</sequence>
<evidence type="ECO:0000256" key="3">
    <source>
        <dbReference type="ARBA" id="ARBA00012071"/>
    </source>
</evidence>
<evidence type="ECO:0000256" key="2">
    <source>
        <dbReference type="ARBA" id="ARBA00004870"/>
    </source>
</evidence>
<keyword evidence="15" id="KW-0812">Transmembrane</keyword>
<evidence type="ECO:0000256" key="7">
    <source>
        <dbReference type="ARBA" id="ARBA00022679"/>
    </source>
</evidence>
<dbReference type="Pfam" id="PF02606">
    <property type="entry name" value="LpxK"/>
    <property type="match status" value="1"/>
</dbReference>
<comment type="catalytic activity">
    <reaction evidence="13">
        <text>a lipid A disaccharide + ATP = a lipid IVA + ADP + H(+)</text>
        <dbReference type="Rhea" id="RHEA:67840"/>
        <dbReference type="ChEBI" id="CHEBI:15378"/>
        <dbReference type="ChEBI" id="CHEBI:30616"/>
        <dbReference type="ChEBI" id="CHEBI:176343"/>
        <dbReference type="ChEBI" id="CHEBI:176425"/>
        <dbReference type="ChEBI" id="CHEBI:456216"/>
        <dbReference type="EC" id="2.7.1.130"/>
    </reaction>
</comment>
<keyword evidence="10 13" id="KW-0067">ATP-binding</keyword>
<dbReference type="InterPro" id="IPR003758">
    <property type="entry name" value="LpxK"/>
</dbReference>
<feature type="transmembrane region" description="Helical" evidence="15">
    <location>
        <begin position="20"/>
        <end position="41"/>
    </location>
</feature>
<comment type="caution">
    <text evidence="16">The sequence shown here is derived from an EMBL/GenBank/DDBJ whole genome shotgun (WGS) entry which is preliminary data.</text>
</comment>
<keyword evidence="15" id="KW-0472">Membrane</keyword>
<evidence type="ECO:0000256" key="15">
    <source>
        <dbReference type="SAM" id="Phobius"/>
    </source>
</evidence>
<keyword evidence="8 13" id="KW-0547">Nucleotide-binding</keyword>
<keyword evidence="5 13" id="KW-0444">Lipid biosynthesis</keyword>
<accession>A0A7Y2P0S7</accession>
<evidence type="ECO:0000256" key="1">
    <source>
        <dbReference type="ARBA" id="ARBA00002274"/>
    </source>
</evidence>
<evidence type="ECO:0000256" key="8">
    <source>
        <dbReference type="ARBA" id="ARBA00022741"/>
    </source>
</evidence>
<dbReference type="PANTHER" id="PTHR42724:SF1">
    <property type="entry name" value="TETRAACYLDISACCHARIDE 4'-KINASE, MITOCHONDRIAL-RELATED"/>
    <property type="match status" value="1"/>
</dbReference>
<evidence type="ECO:0000313" key="17">
    <source>
        <dbReference type="Proteomes" id="UP000533905"/>
    </source>
</evidence>
<dbReference type="GO" id="GO:0005524">
    <property type="term" value="F:ATP binding"/>
    <property type="evidence" value="ECO:0007669"/>
    <property type="project" value="UniProtKB-UniRule"/>
</dbReference>
<proteinExistence type="inferred from homology"/>
<evidence type="ECO:0000256" key="13">
    <source>
        <dbReference type="HAMAP-Rule" id="MF_00409"/>
    </source>
</evidence>
<feature type="compositionally biased region" description="Basic and acidic residues" evidence="14">
    <location>
        <begin position="100"/>
        <end position="113"/>
    </location>
</feature>
<dbReference type="EMBL" id="JABAIV010000003">
    <property type="protein sequence ID" value="NNG23831.1"/>
    <property type="molecule type" value="Genomic_DNA"/>
</dbReference>
<dbReference type="HAMAP" id="MF_00409">
    <property type="entry name" value="LpxK"/>
    <property type="match status" value="1"/>
</dbReference>
<dbReference type="InterPro" id="IPR027417">
    <property type="entry name" value="P-loop_NTPase"/>
</dbReference>
<evidence type="ECO:0000256" key="11">
    <source>
        <dbReference type="ARBA" id="ARBA00023098"/>
    </source>
</evidence>
<dbReference type="GO" id="GO:0009029">
    <property type="term" value="F:lipid-A 4'-kinase activity"/>
    <property type="evidence" value="ECO:0007669"/>
    <property type="project" value="UniProtKB-UniRule"/>
</dbReference>
<evidence type="ECO:0000256" key="6">
    <source>
        <dbReference type="ARBA" id="ARBA00022556"/>
    </source>
</evidence>
<keyword evidence="11 13" id="KW-0443">Lipid metabolism</keyword>
<dbReference type="PANTHER" id="PTHR42724">
    <property type="entry name" value="TETRAACYLDISACCHARIDE 4'-KINASE"/>
    <property type="match status" value="1"/>
</dbReference>
<name>A0A7Y2P0S7_9BURK</name>
<dbReference type="AlphaFoldDB" id="A0A7Y2P0S7"/>
<comment type="function">
    <text evidence="1 13">Transfers the gamma-phosphate of ATP to the 4'-position of a tetraacyldisaccharide 1-phosphate intermediate (termed DS-1-P) to form tetraacyldisaccharide 1,4'-bis-phosphate (lipid IVA).</text>
</comment>